<organism evidence="2 3">
    <name type="scientific">Streptomyces justiciae</name>
    <dbReference type="NCBI Taxonomy" id="2780140"/>
    <lineage>
        <taxon>Bacteria</taxon>
        <taxon>Bacillati</taxon>
        <taxon>Actinomycetota</taxon>
        <taxon>Actinomycetes</taxon>
        <taxon>Kitasatosporales</taxon>
        <taxon>Streptomycetaceae</taxon>
        <taxon>Streptomyces</taxon>
    </lineage>
</organism>
<proteinExistence type="predicted"/>
<comment type="caution">
    <text evidence="2">The sequence shown here is derived from an EMBL/GenBank/DDBJ whole genome shotgun (WGS) entry which is preliminary data.</text>
</comment>
<keyword evidence="3" id="KW-1185">Reference proteome</keyword>
<evidence type="ECO:0000313" key="3">
    <source>
        <dbReference type="Proteomes" id="UP001257948"/>
    </source>
</evidence>
<protein>
    <submittedName>
        <fullName evidence="2">Uncharacterized protein</fullName>
    </submittedName>
</protein>
<dbReference type="Proteomes" id="UP001257948">
    <property type="component" value="Unassembled WGS sequence"/>
</dbReference>
<feature type="compositionally biased region" description="Pro residues" evidence="1">
    <location>
        <begin position="162"/>
        <end position="171"/>
    </location>
</feature>
<dbReference type="EMBL" id="JAVTLL010000045">
    <property type="protein sequence ID" value="MDT7847256.1"/>
    <property type="molecule type" value="Genomic_DNA"/>
</dbReference>
<reference evidence="3" key="1">
    <citation type="submission" date="2023-07" db="EMBL/GenBank/DDBJ databases">
        <title>Draft genome sequence of the endophytic actinobacterium Streptomyces justiciae WPN32, a potential antibiotic producer.</title>
        <authorList>
            <person name="Yasawong M."/>
            <person name="Pana W."/>
            <person name="Ganta P."/>
            <person name="Santapan N."/>
            <person name="Songngamsuk T."/>
            <person name="Phatcharaharikarn M."/>
            <person name="Kerdtoob S."/>
            <person name="Nantapong N."/>
        </authorList>
    </citation>
    <scope>NUCLEOTIDE SEQUENCE [LARGE SCALE GENOMIC DNA]</scope>
    <source>
        <strain evidence="3">WPN32</strain>
    </source>
</reference>
<name>A0ABU3M878_9ACTN</name>
<dbReference type="RefSeq" id="WP_314207454.1">
    <property type="nucleotide sequence ID" value="NZ_JAVTLL010000045.1"/>
</dbReference>
<feature type="region of interest" description="Disordered" evidence="1">
    <location>
        <begin position="152"/>
        <end position="171"/>
    </location>
</feature>
<evidence type="ECO:0000313" key="2">
    <source>
        <dbReference type="EMBL" id="MDT7847256.1"/>
    </source>
</evidence>
<gene>
    <name evidence="2" type="ORF">RQC66_41690</name>
</gene>
<evidence type="ECO:0000256" key="1">
    <source>
        <dbReference type="SAM" id="MobiDB-lite"/>
    </source>
</evidence>
<sequence>MQDLYTSTVYHIDQFGQLPSGALLRAKDRPGGIVDVYLHPLHVRSELVWDLNWLTRHQVGNGLWRPGWAETGHMNEPAEGLGIAASRWEIVPAAAMPRRRTVIPVEEEGSVVWLVREGSCTRAMRDAMNALLDRIAGDGLWLQCWYERRERPAPEGSGSPLLAPPALPLSV</sequence>
<accession>A0ABU3M878</accession>